<feature type="compositionally biased region" description="Low complexity" evidence="1">
    <location>
        <begin position="111"/>
        <end position="128"/>
    </location>
</feature>
<dbReference type="PANTHER" id="PTHR43308:SF5">
    <property type="entry name" value="S-LAYER PROTEIN _ PEPTIDOGLYCAN ENDO-BETA-N-ACETYLGLUCOSAMINIDASE"/>
    <property type="match status" value="1"/>
</dbReference>
<dbReference type="EMBL" id="CP003620">
    <property type="protein sequence ID" value="AFZ12432.1"/>
    <property type="molecule type" value="Genomic_DNA"/>
</dbReference>
<dbReference type="OrthoDB" id="9759810at2"/>
<dbReference type="InterPro" id="IPR051465">
    <property type="entry name" value="Cell_Envelope_Struct_Comp"/>
</dbReference>
<evidence type="ECO:0000313" key="4">
    <source>
        <dbReference type="EMBL" id="AFZ12432.1"/>
    </source>
</evidence>
<keyword evidence="2" id="KW-0812">Transmembrane</keyword>
<dbReference type="eggNOG" id="COG5267">
    <property type="taxonomic scope" value="Bacteria"/>
</dbReference>
<feature type="domain" description="SLH" evidence="3">
    <location>
        <begin position="255"/>
        <end position="319"/>
    </location>
</feature>
<evidence type="ECO:0000259" key="3">
    <source>
        <dbReference type="PROSITE" id="PS51272"/>
    </source>
</evidence>
<keyword evidence="5" id="KW-1185">Reference proteome</keyword>
<feature type="compositionally biased region" description="Low complexity" evidence="1">
    <location>
        <begin position="45"/>
        <end position="55"/>
    </location>
</feature>
<evidence type="ECO:0000256" key="2">
    <source>
        <dbReference type="SAM" id="Phobius"/>
    </source>
</evidence>
<dbReference type="InterPro" id="IPR001119">
    <property type="entry name" value="SLH_dom"/>
</dbReference>
<dbReference type="AlphaFoldDB" id="K9VY38"/>
<dbReference type="PATRIC" id="fig|1173022.3.peg.1665"/>
<name>K9VY38_9CYAN</name>
<feature type="domain" description="SLH" evidence="3">
    <location>
        <begin position="194"/>
        <end position="253"/>
    </location>
</feature>
<evidence type="ECO:0000313" key="5">
    <source>
        <dbReference type="Proteomes" id="UP000010472"/>
    </source>
</evidence>
<proteinExistence type="predicted"/>
<sequence>MSNPPPPDPRSSRLGFDELVGIVVAFSAIGTILAWSLSPKNQNFNLNSLSPSSSPTSEDKKLPTPNPPTASSSPTQTPIPLPLLLPIPSPTPEPTTAAIPLPVNPTATPQKSPKSAPASTASVKKPPAGSAVKFSDVPKDFWARRYIEALSARGIIQGFSNGTFRPNATMTRANFASQLQKAFEKEPSFKIPNYKDVPSTNKALPAIKETARTGFLRGYPGPIFRPKEPVHRVEVLVALANGLGLKTPPAPEKVVQRYQDAKQIPDYAIKPVAAAMQAGLVGTSSNQKLLKPNQRATRAEIAAWVYQALEKVKTEKQPAKPAAKK</sequence>
<dbReference type="PROSITE" id="PS51272">
    <property type="entry name" value="SLH"/>
    <property type="match status" value="3"/>
</dbReference>
<dbReference type="Proteomes" id="UP000010472">
    <property type="component" value="Chromosome"/>
</dbReference>
<dbReference type="STRING" id="1173022.Cri9333_1540"/>
<feature type="domain" description="SLH" evidence="3">
    <location>
        <begin position="130"/>
        <end position="193"/>
    </location>
</feature>
<protein>
    <submittedName>
        <fullName evidence="4">S-layer domain-containing protein</fullName>
    </submittedName>
</protein>
<feature type="region of interest" description="Disordered" evidence="1">
    <location>
        <begin position="41"/>
        <end position="130"/>
    </location>
</feature>
<feature type="transmembrane region" description="Helical" evidence="2">
    <location>
        <begin position="20"/>
        <end position="38"/>
    </location>
</feature>
<keyword evidence="2" id="KW-1133">Transmembrane helix</keyword>
<dbReference type="HOGENOM" id="CLU_067542_0_0_3"/>
<organism evidence="4 5">
    <name type="scientific">Crinalium epipsammum PCC 9333</name>
    <dbReference type="NCBI Taxonomy" id="1173022"/>
    <lineage>
        <taxon>Bacteria</taxon>
        <taxon>Bacillati</taxon>
        <taxon>Cyanobacteriota</taxon>
        <taxon>Cyanophyceae</taxon>
        <taxon>Gomontiellales</taxon>
        <taxon>Gomontiellaceae</taxon>
        <taxon>Crinalium</taxon>
    </lineage>
</organism>
<dbReference type="PANTHER" id="PTHR43308">
    <property type="entry name" value="OUTER MEMBRANE PROTEIN ALPHA-RELATED"/>
    <property type="match status" value="1"/>
</dbReference>
<reference evidence="4 5" key="1">
    <citation type="submission" date="2012-06" db="EMBL/GenBank/DDBJ databases">
        <title>Finished chromosome of genome of Crinalium epipsammum PCC 9333.</title>
        <authorList>
            <consortium name="US DOE Joint Genome Institute"/>
            <person name="Gugger M."/>
            <person name="Coursin T."/>
            <person name="Rippka R."/>
            <person name="Tandeau De Marsac N."/>
            <person name="Huntemann M."/>
            <person name="Wei C.-L."/>
            <person name="Han J."/>
            <person name="Detter J.C."/>
            <person name="Han C."/>
            <person name="Tapia R."/>
            <person name="Davenport K."/>
            <person name="Daligault H."/>
            <person name="Erkkila T."/>
            <person name="Gu W."/>
            <person name="Munk A.C.C."/>
            <person name="Teshima H."/>
            <person name="Xu Y."/>
            <person name="Chain P."/>
            <person name="Chen A."/>
            <person name="Krypides N."/>
            <person name="Mavromatis K."/>
            <person name="Markowitz V."/>
            <person name="Szeto E."/>
            <person name="Ivanova N."/>
            <person name="Mikhailova N."/>
            <person name="Ovchinnikova G."/>
            <person name="Pagani I."/>
            <person name="Pati A."/>
            <person name="Goodwin L."/>
            <person name="Peters L."/>
            <person name="Pitluck S."/>
            <person name="Woyke T."/>
            <person name="Kerfeld C."/>
        </authorList>
    </citation>
    <scope>NUCLEOTIDE SEQUENCE [LARGE SCALE GENOMIC DNA]</scope>
    <source>
        <strain evidence="4 5">PCC 9333</strain>
    </source>
</reference>
<evidence type="ECO:0000256" key="1">
    <source>
        <dbReference type="SAM" id="MobiDB-lite"/>
    </source>
</evidence>
<dbReference type="KEGG" id="cep:Cri9333_1540"/>
<accession>K9VY38</accession>
<keyword evidence="2" id="KW-0472">Membrane</keyword>
<feature type="compositionally biased region" description="Pro residues" evidence="1">
    <location>
        <begin position="77"/>
        <end position="93"/>
    </location>
</feature>
<dbReference type="Pfam" id="PF00395">
    <property type="entry name" value="SLH"/>
    <property type="match status" value="3"/>
</dbReference>
<gene>
    <name evidence="4" type="ORF">Cri9333_1540</name>
</gene>
<dbReference type="RefSeq" id="WP_015202553.1">
    <property type="nucleotide sequence ID" value="NC_019753.1"/>
</dbReference>